<feature type="compositionally biased region" description="Basic and acidic residues" evidence="1">
    <location>
        <begin position="1"/>
        <end position="16"/>
    </location>
</feature>
<feature type="region of interest" description="Disordered" evidence="1">
    <location>
        <begin position="1"/>
        <end position="50"/>
    </location>
</feature>
<accession>A0A2P2NGZ4</accession>
<dbReference type="AlphaFoldDB" id="A0A2P2NGZ4"/>
<evidence type="ECO:0000313" key="2">
    <source>
        <dbReference type="EMBL" id="MBX41758.1"/>
    </source>
</evidence>
<proteinExistence type="predicted"/>
<protein>
    <submittedName>
        <fullName evidence="2">Uncharacterized protein</fullName>
    </submittedName>
</protein>
<dbReference type="EMBL" id="GGEC01061274">
    <property type="protein sequence ID" value="MBX41758.1"/>
    <property type="molecule type" value="Transcribed_RNA"/>
</dbReference>
<name>A0A2P2NGZ4_RHIMU</name>
<organism evidence="2">
    <name type="scientific">Rhizophora mucronata</name>
    <name type="common">Asiatic mangrove</name>
    <dbReference type="NCBI Taxonomy" id="61149"/>
    <lineage>
        <taxon>Eukaryota</taxon>
        <taxon>Viridiplantae</taxon>
        <taxon>Streptophyta</taxon>
        <taxon>Embryophyta</taxon>
        <taxon>Tracheophyta</taxon>
        <taxon>Spermatophyta</taxon>
        <taxon>Magnoliopsida</taxon>
        <taxon>eudicotyledons</taxon>
        <taxon>Gunneridae</taxon>
        <taxon>Pentapetalae</taxon>
        <taxon>rosids</taxon>
        <taxon>fabids</taxon>
        <taxon>Malpighiales</taxon>
        <taxon>Rhizophoraceae</taxon>
        <taxon>Rhizophora</taxon>
    </lineage>
</organism>
<evidence type="ECO:0000256" key="1">
    <source>
        <dbReference type="SAM" id="MobiDB-lite"/>
    </source>
</evidence>
<reference evidence="2" key="1">
    <citation type="submission" date="2018-02" db="EMBL/GenBank/DDBJ databases">
        <title>Rhizophora mucronata_Transcriptome.</title>
        <authorList>
            <person name="Meera S.P."/>
            <person name="Sreeshan A."/>
            <person name="Augustine A."/>
        </authorList>
    </citation>
    <scope>NUCLEOTIDE SEQUENCE</scope>
    <source>
        <tissue evidence="2">Leaf</tissue>
    </source>
</reference>
<feature type="compositionally biased region" description="Low complexity" evidence="1">
    <location>
        <begin position="29"/>
        <end position="43"/>
    </location>
</feature>
<sequence>MGALQGKRETLEERPQRPSLESSPSRFIPLSLPSSPEVPSSHPQEVDRRH</sequence>